<organism evidence="1 2">
    <name type="scientific">Monoraphidium neglectum</name>
    <dbReference type="NCBI Taxonomy" id="145388"/>
    <lineage>
        <taxon>Eukaryota</taxon>
        <taxon>Viridiplantae</taxon>
        <taxon>Chlorophyta</taxon>
        <taxon>core chlorophytes</taxon>
        <taxon>Chlorophyceae</taxon>
        <taxon>CS clade</taxon>
        <taxon>Sphaeropleales</taxon>
        <taxon>Selenastraceae</taxon>
        <taxon>Monoraphidium</taxon>
    </lineage>
</organism>
<dbReference type="KEGG" id="mng:MNEG_5536"/>
<keyword evidence="2" id="KW-1185">Reference proteome</keyword>
<dbReference type="RefSeq" id="XP_013901444.1">
    <property type="nucleotide sequence ID" value="XM_014045990.1"/>
</dbReference>
<evidence type="ECO:0000313" key="2">
    <source>
        <dbReference type="Proteomes" id="UP000054498"/>
    </source>
</evidence>
<dbReference type="EMBL" id="KK101053">
    <property type="protein sequence ID" value="KIZ02425.1"/>
    <property type="molecule type" value="Genomic_DNA"/>
</dbReference>
<proteinExistence type="predicted"/>
<gene>
    <name evidence="1" type="ORF">MNEG_5536</name>
</gene>
<dbReference type="AlphaFoldDB" id="A0A0D2MH64"/>
<protein>
    <submittedName>
        <fullName evidence="1">Uncharacterized protein</fullName>
    </submittedName>
</protein>
<dbReference type="GeneID" id="25738413"/>
<dbReference type="Proteomes" id="UP000054498">
    <property type="component" value="Unassembled WGS sequence"/>
</dbReference>
<reference evidence="1 2" key="1">
    <citation type="journal article" date="2013" name="BMC Genomics">
        <title>Reconstruction of the lipid metabolism for the microalga Monoraphidium neglectum from its genome sequence reveals characteristics suitable for biofuel production.</title>
        <authorList>
            <person name="Bogen C."/>
            <person name="Al-Dilaimi A."/>
            <person name="Albersmeier A."/>
            <person name="Wichmann J."/>
            <person name="Grundmann M."/>
            <person name="Rupp O."/>
            <person name="Lauersen K.J."/>
            <person name="Blifernez-Klassen O."/>
            <person name="Kalinowski J."/>
            <person name="Goesmann A."/>
            <person name="Mussgnug J.H."/>
            <person name="Kruse O."/>
        </authorList>
    </citation>
    <scope>NUCLEOTIDE SEQUENCE [LARGE SCALE GENOMIC DNA]</scope>
    <source>
        <strain evidence="1 2">SAG 48.87</strain>
    </source>
</reference>
<accession>A0A0D2MH64</accession>
<name>A0A0D2MH64_9CHLO</name>
<sequence>MLSQWWRPRAAALRRDRVRLSLLAASAPADPGVLQSADSRLAWSLREEQRRLLPVLVLLSTEPLLLQPDQLVRLLVSSWPYMPSLGQTLAALDRRRAQLQHGGDAAAAATAAAAAAAQAAGQTAAAAAAAQ</sequence>
<evidence type="ECO:0000313" key="1">
    <source>
        <dbReference type="EMBL" id="KIZ02425.1"/>
    </source>
</evidence>